<sequence length="55" mass="5812">MSIDAISFVLARVLALTAACLGPMFRAMAYLYVLLGFGLAGESHRLDGCNSCFGP</sequence>
<dbReference type="EMBL" id="CP000554">
    <property type="protein sequence ID" value="ABM77842.1"/>
    <property type="molecule type" value="Genomic_DNA"/>
</dbReference>
<dbReference type="KEGG" id="pmf:P9303_10931"/>
<reference evidence="1 2" key="1">
    <citation type="journal article" date="2007" name="PLoS Genet.">
        <title>Patterns and implications of gene gain and loss in the evolution of Prochlorococcus.</title>
        <authorList>
            <person name="Kettler G.C."/>
            <person name="Martiny A.C."/>
            <person name="Huang K."/>
            <person name="Zucker J."/>
            <person name="Coleman M.L."/>
            <person name="Rodrigue S."/>
            <person name="Chen F."/>
            <person name="Lapidus A."/>
            <person name="Ferriera S."/>
            <person name="Johnson J."/>
            <person name="Steglich C."/>
            <person name="Church G.M."/>
            <person name="Richardson P."/>
            <person name="Chisholm S.W."/>
        </authorList>
    </citation>
    <scope>NUCLEOTIDE SEQUENCE [LARGE SCALE GENOMIC DNA]</scope>
    <source>
        <strain evidence="1 2">MIT 9303</strain>
    </source>
</reference>
<evidence type="ECO:0000313" key="2">
    <source>
        <dbReference type="Proteomes" id="UP000002274"/>
    </source>
</evidence>
<evidence type="ECO:0000313" key="1">
    <source>
        <dbReference type="EMBL" id="ABM77842.1"/>
    </source>
</evidence>
<accession>A2C8N2</accession>
<name>A2C8N2_PROM3</name>
<gene>
    <name evidence="1" type="ordered locus">P9303_10931</name>
</gene>
<protein>
    <submittedName>
        <fullName evidence="1">Uncharacterized protein</fullName>
    </submittedName>
</protein>
<dbReference type="AlphaFoldDB" id="A2C8N2"/>
<dbReference type="HOGENOM" id="CLU_3028745_0_0_3"/>
<organism evidence="1 2">
    <name type="scientific">Prochlorococcus marinus (strain MIT 9303)</name>
    <dbReference type="NCBI Taxonomy" id="59922"/>
    <lineage>
        <taxon>Bacteria</taxon>
        <taxon>Bacillati</taxon>
        <taxon>Cyanobacteriota</taxon>
        <taxon>Cyanophyceae</taxon>
        <taxon>Synechococcales</taxon>
        <taxon>Prochlorococcaceae</taxon>
        <taxon>Prochlorococcus</taxon>
    </lineage>
</organism>
<dbReference type="Proteomes" id="UP000002274">
    <property type="component" value="Chromosome"/>
</dbReference>
<proteinExistence type="predicted"/>
<dbReference type="STRING" id="59922.P9303_10931"/>